<dbReference type="InterPro" id="IPR016161">
    <property type="entry name" value="Ald_DH/histidinol_DH"/>
</dbReference>
<organism evidence="6 7">
    <name type="scientific">Donghicola mangrovi</name>
    <dbReference type="NCBI Taxonomy" id="2729614"/>
    <lineage>
        <taxon>Bacteria</taxon>
        <taxon>Pseudomonadati</taxon>
        <taxon>Pseudomonadota</taxon>
        <taxon>Alphaproteobacteria</taxon>
        <taxon>Rhodobacterales</taxon>
        <taxon>Roseobacteraceae</taxon>
        <taxon>Donghicola</taxon>
    </lineage>
</organism>
<dbReference type="PANTHER" id="PTHR42804:SF1">
    <property type="entry name" value="ALDEHYDE DEHYDROGENASE-RELATED"/>
    <property type="match status" value="1"/>
</dbReference>
<dbReference type="Gene3D" id="3.40.309.10">
    <property type="entry name" value="Aldehyde Dehydrogenase, Chain A, domain 2"/>
    <property type="match status" value="1"/>
</dbReference>
<dbReference type="Gene3D" id="3.40.605.10">
    <property type="entry name" value="Aldehyde Dehydrogenase, Chain A, domain 1"/>
    <property type="match status" value="1"/>
</dbReference>
<sequence length="490" mass="52399">METNFTRDTIYVDGQWVPAQGTGKIEVISAYSEQVIATVPQCSRDDIDLAVKAARSAFDKGPWPRMSAKERVAVIARLRDIIEQRQEEIAQAISAEMGSPITQARSIQASLPVKMLDEQMQIAANEYPWSEIRESVTGKALVRRLPKGVAVLITPWNAPLMTTIQKLGPALLAGCSVVLKPASLAPLSAYLLAEMAHEAGIPAGVLNVVTCDRAEAEYLVLHSGVDKVTFTGSTGAGSHLAAACGKILRPITLELGGKSAAIITEDADIPAAVEALKMLSFRNSGQICTLKTRVLVAESRATEFTQAFKAMVESLPVGDPSDPSTIIGPMVSEKQRDNVVRYIEIGIKEGLSLVTGGLGRPEGLNHGWFVKPTVFADVDQNASLAQEEIFGPVVTITSFETEDEAVAIANNSIFGLSGTVFSKDVDRAVSIADCIKTGVVEINGNPFGFHAPFGGVKQSGMGRENGWEGFESYVELKSIGLPRDYSPNAI</sequence>
<proteinExistence type="inferred from homology"/>
<dbReference type="AlphaFoldDB" id="A0A850QHA1"/>
<dbReference type="SUPFAM" id="SSF53720">
    <property type="entry name" value="ALDH-like"/>
    <property type="match status" value="1"/>
</dbReference>
<dbReference type="FunFam" id="3.40.309.10:FF:000012">
    <property type="entry name" value="Betaine aldehyde dehydrogenase"/>
    <property type="match status" value="1"/>
</dbReference>
<reference evidence="6 7" key="1">
    <citation type="submission" date="2020-04" db="EMBL/GenBank/DDBJ databases">
        <title>Donghicola sp., a member of the Rhodobacteraceae family isolated from mangrove forest in Thailand.</title>
        <authorList>
            <person name="Charoenyingcharoen P."/>
            <person name="Yukphan P."/>
        </authorList>
    </citation>
    <scope>NUCLEOTIDE SEQUENCE [LARGE SCALE GENOMIC DNA]</scope>
    <source>
        <strain evidence="6 7">B5-SW-15</strain>
    </source>
</reference>
<comment type="similarity">
    <text evidence="1 4">Belongs to the aldehyde dehydrogenase family.</text>
</comment>
<dbReference type="FunFam" id="3.40.605.10:FF:000007">
    <property type="entry name" value="NAD/NADP-dependent betaine aldehyde dehydrogenase"/>
    <property type="match status" value="1"/>
</dbReference>
<dbReference type="RefSeq" id="WP_177158968.1">
    <property type="nucleotide sequence ID" value="NZ_JABCJE010000015.1"/>
</dbReference>
<dbReference type="CDD" id="cd07139">
    <property type="entry name" value="ALDH_AldA-Rv0768"/>
    <property type="match status" value="1"/>
</dbReference>
<dbReference type="Pfam" id="PF00171">
    <property type="entry name" value="Aldedh"/>
    <property type="match status" value="1"/>
</dbReference>
<dbReference type="InterPro" id="IPR016163">
    <property type="entry name" value="Ald_DH_C"/>
</dbReference>
<feature type="active site" evidence="3">
    <location>
        <position position="254"/>
    </location>
</feature>
<evidence type="ECO:0000256" key="2">
    <source>
        <dbReference type="ARBA" id="ARBA00023002"/>
    </source>
</evidence>
<evidence type="ECO:0000256" key="3">
    <source>
        <dbReference type="PROSITE-ProRule" id="PRU10007"/>
    </source>
</evidence>
<dbReference type="EMBL" id="JABCJE010000015">
    <property type="protein sequence ID" value="NVO25429.1"/>
    <property type="molecule type" value="Genomic_DNA"/>
</dbReference>
<protein>
    <submittedName>
        <fullName evidence="6">Aldehyde dehydrogenase</fullName>
    </submittedName>
</protein>
<dbReference type="PANTHER" id="PTHR42804">
    <property type="entry name" value="ALDEHYDE DEHYDROGENASE"/>
    <property type="match status" value="1"/>
</dbReference>
<evidence type="ECO:0000256" key="1">
    <source>
        <dbReference type="ARBA" id="ARBA00009986"/>
    </source>
</evidence>
<evidence type="ECO:0000313" key="6">
    <source>
        <dbReference type="EMBL" id="NVO25429.1"/>
    </source>
</evidence>
<evidence type="ECO:0000259" key="5">
    <source>
        <dbReference type="Pfam" id="PF00171"/>
    </source>
</evidence>
<evidence type="ECO:0000313" key="7">
    <source>
        <dbReference type="Proteomes" id="UP000592216"/>
    </source>
</evidence>
<evidence type="ECO:0000256" key="4">
    <source>
        <dbReference type="RuleBase" id="RU003345"/>
    </source>
</evidence>
<feature type="domain" description="Aldehyde dehydrogenase" evidence="5">
    <location>
        <begin position="16"/>
        <end position="479"/>
    </location>
</feature>
<dbReference type="InterPro" id="IPR016162">
    <property type="entry name" value="Ald_DH_N"/>
</dbReference>
<name>A0A850QHA1_9RHOB</name>
<dbReference type="PROSITE" id="PS00687">
    <property type="entry name" value="ALDEHYDE_DEHYDR_GLU"/>
    <property type="match status" value="1"/>
</dbReference>
<keyword evidence="2 4" id="KW-0560">Oxidoreductase</keyword>
<accession>A0A850QHA1</accession>
<dbReference type="InterPro" id="IPR029510">
    <property type="entry name" value="Ald_DH_CS_GLU"/>
</dbReference>
<gene>
    <name evidence="6" type="ORF">HJ536_18895</name>
</gene>
<comment type="caution">
    <text evidence="6">The sequence shown here is derived from an EMBL/GenBank/DDBJ whole genome shotgun (WGS) entry which is preliminary data.</text>
</comment>
<dbReference type="Proteomes" id="UP000592216">
    <property type="component" value="Unassembled WGS sequence"/>
</dbReference>
<dbReference type="GO" id="GO:0016620">
    <property type="term" value="F:oxidoreductase activity, acting on the aldehyde or oxo group of donors, NAD or NADP as acceptor"/>
    <property type="evidence" value="ECO:0007669"/>
    <property type="project" value="InterPro"/>
</dbReference>
<dbReference type="InterPro" id="IPR015590">
    <property type="entry name" value="Aldehyde_DH_dom"/>
</dbReference>